<dbReference type="Gene3D" id="3.30.420.10">
    <property type="entry name" value="Ribonuclease H-like superfamily/Ribonuclease H"/>
    <property type="match status" value="1"/>
</dbReference>
<dbReference type="GO" id="GO:0003676">
    <property type="term" value="F:nucleic acid binding"/>
    <property type="evidence" value="ECO:0007669"/>
    <property type="project" value="InterPro"/>
</dbReference>
<dbReference type="EMBL" id="JARQWQ010000041">
    <property type="protein sequence ID" value="KAK2559097.1"/>
    <property type="molecule type" value="Genomic_DNA"/>
</dbReference>
<reference evidence="1" key="1">
    <citation type="journal article" date="2023" name="G3 (Bethesda)">
        <title>Whole genome assembly and annotation of the endangered Caribbean coral Acropora cervicornis.</title>
        <authorList>
            <person name="Selwyn J.D."/>
            <person name="Vollmer S.V."/>
        </authorList>
    </citation>
    <scope>NUCLEOTIDE SEQUENCE</scope>
    <source>
        <strain evidence="1">K2</strain>
    </source>
</reference>
<keyword evidence="2" id="KW-1185">Reference proteome</keyword>
<evidence type="ECO:0000313" key="1">
    <source>
        <dbReference type="EMBL" id="KAK2559097.1"/>
    </source>
</evidence>
<evidence type="ECO:0000313" key="2">
    <source>
        <dbReference type="Proteomes" id="UP001249851"/>
    </source>
</evidence>
<dbReference type="Proteomes" id="UP001249851">
    <property type="component" value="Unassembled WGS sequence"/>
</dbReference>
<reference evidence="1" key="2">
    <citation type="journal article" date="2023" name="Science">
        <title>Genomic signatures of disease resistance in endangered staghorn corals.</title>
        <authorList>
            <person name="Vollmer S.V."/>
            <person name="Selwyn J.D."/>
            <person name="Despard B.A."/>
            <person name="Roesel C.L."/>
        </authorList>
    </citation>
    <scope>NUCLEOTIDE SEQUENCE</scope>
    <source>
        <strain evidence="1">K2</strain>
    </source>
</reference>
<name>A0AAD9V2V4_ACRCE</name>
<proteinExistence type="predicted"/>
<gene>
    <name evidence="1" type="ORF">P5673_018214</name>
</gene>
<accession>A0AAD9V2V4</accession>
<organism evidence="1 2">
    <name type="scientific">Acropora cervicornis</name>
    <name type="common">Staghorn coral</name>
    <dbReference type="NCBI Taxonomy" id="6130"/>
    <lineage>
        <taxon>Eukaryota</taxon>
        <taxon>Metazoa</taxon>
        <taxon>Cnidaria</taxon>
        <taxon>Anthozoa</taxon>
        <taxon>Hexacorallia</taxon>
        <taxon>Scleractinia</taxon>
        <taxon>Astrocoeniina</taxon>
        <taxon>Acroporidae</taxon>
        <taxon>Acropora</taxon>
    </lineage>
</organism>
<dbReference type="PANTHER" id="PTHR47331">
    <property type="entry name" value="PHD-TYPE DOMAIN-CONTAINING PROTEIN"/>
    <property type="match status" value="1"/>
</dbReference>
<sequence length="130" mass="15235">MKTWNQERIGRVLQQKDSQWYFNPTAANHQGGVWKRLIRTVRILHSIVCEHPVKEEALTTFHVEVEKLLDRRPITRVSSNPNDLDALTPNDILLLRQNSYSPSGEFEDLDRIKAKWKHVNVLANEFWYAG</sequence>
<protein>
    <submittedName>
        <fullName evidence="1">Uncharacterized protein</fullName>
    </submittedName>
</protein>
<comment type="caution">
    <text evidence="1">The sequence shown here is derived from an EMBL/GenBank/DDBJ whole genome shotgun (WGS) entry which is preliminary data.</text>
</comment>
<dbReference type="PANTHER" id="PTHR47331:SF1">
    <property type="entry name" value="GAG-LIKE PROTEIN"/>
    <property type="match status" value="1"/>
</dbReference>
<dbReference type="AlphaFoldDB" id="A0AAD9V2V4"/>
<dbReference type="InterPro" id="IPR036397">
    <property type="entry name" value="RNaseH_sf"/>
</dbReference>